<name>A0AAW9QSU2_9CHRO</name>
<comment type="caution">
    <text evidence="1">The sequence shown here is derived from an EMBL/GenBank/DDBJ whole genome shotgun (WGS) entry which is preliminary data.</text>
</comment>
<dbReference type="Proteomes" id="UP001328733">
    <property type="component" value="Unassembled WGS sequence"/>
</dbReference>
<protein>
    <submittedName>
        <fullName evidence="1">Uncharacterized protein</fullName>
    </submittedName>
</protein>
<reference evidence="1 2" key="1">
    <citation type="submission" date="2024-01" db="EMBL/GenBank/DDBJ databases">
        <title>Genomic insights into the taxonomy and metabolism of the cyanobacterium Pannus brasiliensis CCIBt3594.</title>
        <authorList>
            <person name="Machado M."/>
            <person name="Botero N.B."/>
            <person name="Andreote A.P.D."/>
            <person name="Feitosa A.M.T."/>
            <person name="Popin R."/>
            <person name="Sivonen K."/>
            <person name="Fiore M.F."/>
        </authorList>
    </citation>
    <scope>NUCLEOTIDE SEQUENCE [LARGE SCALE GENOMIC DNA]</scope>
    <source>
        <strain evidence="1 2">CCIBt3594</strain>
    </source>
</reference>
<dbReference type="RefSeq" id="WP_332864788.1">
    <property type="nucleotide sequence ID" value="NZ_JBAFSM010000014.1"/>
</dbReference>
<evidence type="ECO:0000313" key="2">
    <source>
        <dbReference type="Proteomes" id="UP001328733"/>
    </source>
</evidence>
<sequence>MLESLLASLVIAQTDYVYLTTANKSAVERRISDIRVMADPQIEPGEISSILGIQPTCGKKNSQIQCTWSEGNRKIQAFWSAPWKFQRWDSTGF</sequence>
<dbReference type="EMBL" id="JBAFSM010000014">
    <property type="protein sequence ID" value="MEG3437307.1"/>
    <property type="molecule type" value="Genomic_DNA"/>
</dbReference>
<keyword evidence="2" id="KW-1185">Reference proteome</keyword>
<gene>
    <name evidence="1" type="ORF">V0288_09265</name>
</gene>
<accession>A0AAW9QSU2</accession>
<proteinExistence type="predicted"/>
<evidence type="ECO:0000313" key="1">
    <source>
        <dbReference type="EMBL" id="MEG3437307.1"/>
    </source>
</evidence>
<dbReference type="AlphaFoldDB" id="A0AAW9QSU2"/>
<organism evidence="1 2">
    <name type="scientific">Pannus brasiliensis CCIBt3594</name>
    <dbReference type="NCBI Taxonomy" id="1427578"/>
    <lineage>
        <taxon>Bacteria</taxon>
        <taxon>Bacillati</taxon>
        <taxon>Cyanobacteriota</taxon>
        <taxon>Cyanophyceae</taxon>
        <taxon>Oscillatoriophycideae</taxon>
        <taxon>Chroococcales</taxon>
        <taxon>Microcystaceae</taxon>
        <taxon>Pannus</taxon>
    </lineage>
</organism>